<gene>
    <name evidence="2" type="ORF">ACFPK0_08665</name>
</gene>
<evidence type="ECO:0000256" key="1">
    <source>
        <dbReference type="SAM" id="MobiDB-lite"/>
    </source>
</evidence>
<accession>A0ABW0JVZ5</accession>
<proteinExistence type="predicted"/>
<keyword evidence="3" id="KW-1185">Reference proteome</keyword>
<organism evidence="2 3">
    <name type="scientific">Rhodanobacter ginsenosidimutans</name>
    <dbReference type="NCBI Taxonomy" id="490571"/>
    <lineage>
        <taxon>Bacteria</taxon>
        <taxon>Pseudomonadati</taxon>
        <taxon>Pseudomonadota</taxon>
        <taxon>Gammaproteobacteria</taxon>
        <taxon>Lysobacterales</taxon>
        <taxon>Rhodanobacteraceae</taxon>
        <taxon>Rhodanobacter</taxon>
    </lineage>
</organism>
<dbReference type="EMBL" id="JBHSMM010000001">
    <property type="protein sequence ID" value="MFC5440080.1"/>
    <property type="molecule type" value="Genomic_DNA"/>
</dbReference>
<sequence>MKRHLSNLLQGKRSEFDGAAPAAAPASRRAATTMPVELNGYDWLRRIKHARVVRAANA</sequence>
<feature type="compositionally biased region" description="Low complexity" evidence="1">
    <location>
        <begin position="19"/>
        <end position="30"/>
    </location>
</feature>
<evidence type="ECO:0000313" key="2">
    <source>
        <dbReference type="EMBL" id="MFC5440080.1"/>
    </source>
</evidence>
<feature type="region of interest" description="Disordered" evidence="1">
    <location>
        <begin position="1"/>
        <end position="30"/>
    </location>
</feature>
<dbReference type="Proteomes" id="UP001596018">
    <property type="component" value="Unassembled WGS sequence"/>
</dbReference>
<comment type="caution">
    <text evidence="2">The sequence shown here is derived from an EMBL/GenBank/DDBJ whole genome shotgun (WGS) entry which is preliminary data.</text>
</comment>
<dbReference type="RefSeq" id="WP_377339840.1">
    <property type="nucleotide sequence ID" value="NZ_JALBWS010000012.1"/>
</dbReference>
<reference evidence="3" key="1">
    <citation type="journal article" date="2019" name="Int. J. Syst. Evol. Microbiol.">
        <title>The Global Catalogue of Microorganisms (GCM) 10K type strain sequencing project: providing services to taxonomists for standard genome sequencing and annotation.</title>
        <authorList>
            <consortium name="The Broad Institute Genomics Platform"/>
            <consortium name="The Broad Institute Genome Sequencing Center for Infectious Disease"/>
            <person name="Wu L."/>
            <person name="Ma J."/>
        </authorList>
    </citation>
    <scope>NUCLEOTIDE SEQUENCE [LARGE SCALE GENOMIC DNA]</scope>
    <source>
        <strain evidence="3">KACC 12822</strain>
    </source>
</reference>
<name>A0ABW0JVZ5_9GAMM</name>
<evidence type="ECO:0000313" key="3">
    <source>
        <dbReference type="Proteomes" id="UP001596018"/>
    </source>
</evidence>
<protein>
    <submittedName>
        <fullName evidence="2">Uncharacterized protein</fullName>
    </submittedName>
</protein>